<dbReference type="InterPro" id="IPR020472">
    <property type="entry name" value="WD40_PAC1"/>
</dbReference>
<feature type="compositionally biased region" description="Low complexity" evidence="4">
    <location>
        <begin position="62"/>
        <end position="75"/>
    </location>
</feature>
<evidence type="ECO:0000256" key="2">
    <source>
        <dbReference type="ARBA" id="ARBA00022737"/>
    </source>
</evidence>
<gene>
    <name evidence="6" type="primary">Fbxw7</name>
    <name evidence="6" type="ORF">LOC62_04G006287</name>
</gene>
<keyword evidence="7" id="KW-1185">Reference proteome</keyword>
<dbReference type="Gene3D" id="1.20.1280.50">
    <property type="match status" value="1"/>
</dbReference>
<dbReference type="SMART" id="SM00256">
    <property type="entry name" value="FBOX"/>
    <property type="match status" value="1"/>
</dbReference>
<feature type="compositionally biased region" description="Polar residues" evidence="4">
    <location>
        <begin position="390"/>
        <end position="399"/>
    </location>
</feature>
<dbReference type="InterPro" id="IPR001810">
    <property type="entry name" value="F-box_dom"/>
</dbReference>
<feature type="region of interest" description="Disordered" evidence="4">
    <location>
        <begin position="226"/>
        <end position="253"/>
    </location>
</feature>
<reference evidence="6" key="1">
    <citation type="submission" date="2023-10" db="EMBL/GenBank/DDBJ databases">
        <authorList>
            <person name="Noh H."/>
        </authorList>
    </citation>
    <scope>NUCLEOTIDE SEQUENCE</scope>
    <source>
        <strain evidence="6">DUCC4014</strain>
    </source>
</reference>
<dbReference type="GO" id="GO:0042393">
    <property type="term" value="F:histone binding"/>
    <property type="evidence" value="ECO:0007669"/>
    <property type="project" value="TreeGrafter"/>
</dbReference>
<evidence type="ECO:0000259" key="5">
    <source>
        <dbReference type="PROSITE" id="PS50181"/>
    </source>
</evidence>
<feature type="compositionally biased region" description="Low complexity" evidence="4">
    <location>
        <begin position="237"/>
        <end position="253"/>
    </location>
</feature>
<dbReference type="PANTHER" id="PTHR22847:SF637">
    <property type="entry name" value="WD REPEAT DOMAIN 5B"/>
    <property type="match status" value="1"/>
</dbReference>
<dbReference type="Pfam" id="PF00400">
    <property type="entry name" value="WD40"/>
    <property type="match status" value="5"/>
</dbReference>
<feature type="compositionally biased region" description="Polar residues" evidence="4">
    <location>
        <begin position="371"/>
        <end position="382"/>
    </location>
</feature>
<evidence type="ECO:0000256" key="1">
    <source>
        <dbReference type="ARBA" id="ARBA00022574"/>
    </source>
</evidence>
<dbReference type="RefSeq" id="XP_062628833.1">
    <property type="nucleotide sequence ID" value="XM_062772849.1"/>
</dbReference>
<feature type="domain" description="F-box" evidence="5">
    <location>
        <begin position="167"/>
        <end position="214"/>
    </location>
</feature>
<feature type="compositionally biased region" description="Low complexity" evidence="4">
    <location>
        <begin position="37"/>
        <end position="53"/>
    </location>
</feature>
<evidence type="ECO:0000256" key="3">
    <source>
        <dbReference type="PROSITE-ProRule" id="PRU00221"/>
    </source>
</evidence>
<dbReference type="PROSITE" id="PS50294">
    <property type="entry name" value="WD_REPEATS_REGION"/>
    <property type="match status" value="4"/>
</dbReference>
<dbReference type="SUPFAM" id="SSF50978">
    <property type="entry name" value="WD40 repeat-like"/>
    <property type="match status" value="1"/>
</dbReference>
<feature type="repeat" description="WD" evidence="3">
    <location>
        <begin position="434"/>
        <end position="463"/>
    </location>
</feature>
<dbReference type="GeneID" id="87809512"/>
<dbReference type="InterPro" id="IPR011047">
    <property type="entry name" value="Quinoprotein_ADH-like_sf"/>
</dbReference>
<dbReference type="Proteomes" id="UP000827549">
    <property type="component" value="Chromosome 4"/>
</dbReference>
<evidence type="ECO:0000313" key="7">
    <source>
        <dbReference type="Proteomes" id="UP000827549"/>
    </source>
</evidence>
<name>A0AAF0YE23_9TREE</name>
<dbReference type="InterPro" id="IPR001680">
    <property type="entry name" value="WD40_rpt"/>
</dbReference>
<dbReference type="SMART" id="SM00320">
    <property type="entry name" value="WD40"/>
    <property type="match status" value="7"/>
</dbReference>
<dbReference type="InterPro" id="IPR036047">
    <property type="entry name" value="F-box-like_dom_sf"/>
</dbReference>
<feature type="repeat" description="WD" evidence="3">
    <location>
        <begin position="506"/>
        <end position="545"/>
    </location>
</feature>
<dbReference type="PROSITE" id="PS50181">
    <property type="entry name" value="FBOX"/>
    <property type="match status" value="1"/>
</dbReference>
<evidence type="ECO:0000313" key="6">
    <source>
        <dbReference type="EMBL" id="WOO82801.1"/>
    </source>
</evidence>
<evidence type="ECO:0000256" key="4">
    <source>
        <dbReference type="SAM" id="MobiDB-lite"/>
    </source>
</evidence>
<feature type="repeat" description="WD" evidence="3">
    <location>
        <begin position="464"/>
        <end position="505"/>
    </location>
</feature>
<feature type="region of interest" description="Disordered" evidence="4">
    <location>
        <begin position="366"/>
        <end position="423"/>
    </location>
</feature>
<feature type="repeat" description="WD" evidence="3">
    <location>
        <begin position="546"/>
        <end position="585"/>
    </location>
</feature>
<dbReference type="SUPFAM" id="SSF81383">
    <property type="entry name" value="F-box domain"/>
    <property type="match status" value="1"/>
</dbReference>
<dbReference type="Pfam" id="PF12937">
    <property type="entry name" value="F-box-like"/>
    <property type="match status" value="1"/>
</dbReference>
<dbReference type="Gene3D" id="2.130.10.10">
    <property type="entry name" value="YVTN repeat-like/Quinoprotein amine dehydrogenase"/>
    <property type="match status" value="1"/>
</dbReference>
<dbReference type="SUPFAM" id="SSF50998">
    <property type="entry name" value="Quinoprotein alcohol dehydrogenase-like"/>
    <property type="match status" value="1"/>
</dbReference>
<proteinExistence type="predicted"/>
<protein>
    <submittedName>
        <fullName evidence="6">F-box/WD repeat-containing protein 7</fullName>
    </submittedName>
</protein>
<accession>A0AAF0YE23</accession>
<dbReference type="EMBL" id="CP086717">
    <property type="protein sequence ID" value="WOO82801.1"/>
    <property type="molecule type" value="Genomic_DNA"/>
</dbReference>
<dbReference type="InterPro" id="IPR036322">
    <property type="entry name" value="WD40_repeat_dom_sf"/>
</dbReference>
<dbReference type="PRINTS" id="PR00320">
    <property type="entry name" value="GPROTEINBRPT"/>
</dbReference>
<dbReference type="PROSITE" id="PS00678">
    <property type="entry name" value="WD_REPEATS_1"/>
    <property type="match status" value="3"/>
</dbReference>
<sequence length="718" mass="78662">MHRSRQWPACPPSPPAGSASSPATICTSTDVPPPPIAASAASAPPHQANTAPSAPAPPPTPHTVAPVTIPSQALSPPTPAPSPTPTERWTYASINDLADDGASIDSVPRLDQQDIEVDMPNRGTELLQGFRCLTKAERFAFLNSLIGELQLNEALVVSSKISPRLKRDFLRDLPVELALHCVSYLDDARTLGRAMRVSKYWNELLQDERLWRDMFKLQLYRPNLPLSQAPQSPPPAAGAETAQPPNAPTAAADAPMLAPQRERPSFGPIAKIRRPLLQPQSYREQFRNAFLTESNWIKGGRLLTTHASIGDSVVTSLVVNDEHIVIGMANSKIHVFDAASGHFRQSLIGHDLGVWALVLVSPRRTDRSRTYDTPQRSSSDTGASRRASFTGATPPTRSTPAFPPTRTASDDHMRYPRQTKRMRSSDVCGSAAGWGAKATLVVSGGCDRDVRVWNIATGECIHKLRGHSSTIRCLKVLDGRPIAVSGSRDFTLRVWDIDRGRMLRVLEGHEQSVRCIEVAGNQVVSGSYDYTCRLWDIDTGECLQVFEGHYHQIYAVAFDGERVVSGSLDSTVRVWDAGSGECLAILQGHTSLVGQLQLSGDRLITGGSDGRVIVFDLTDNSCVHRLCAHDNSVTCLQFDDRFIVSGGNDGRVKLWDIQTGTLIRELTRPCEAVWRVCFRDDKCAILCQRNGKTVLEVIGFRPEDDLPPPEPLSRTPDW</sequence>
<feature type="region of interest" description="Disordered" evidence="4">
    <location>
        <begin position="1"/>
        <end position="88"/>
    </location>
</feature>
<feature type="repeat" description="WD" evidence="3">
    <location>
        <begin position="626"/>
        <end position="665"/>
    </location>
</feature>
<dbReference type="PANTHER" id="PTHR22847">
    <property type="entry name" value="WD40 REPEAT PROTEIN"/>
    <property type="match status" value="1"/>
</dbReference>
<dbReference type="InterPro" id="IPR019775">
    <property type="entry name" value="WD40_repeat_CS"/>
</dbReference>
<keyword evidence="1 3" id="KW-0853">WD repeat</keyword>
<dbReference type="AlphaFoldDB" id="A0AAF0YE23"/>
<organism evidence="6 7">
    <name type="scientific">Vanrija pseudolonga</name>
    <dbReference type="NCBI Taxonomy" id="143232"/>
    <lineage>
        <taxon>Eukaryota</taxon>
        <taxon>Fungi</taxon>
        <taxon>Dikarya</taxon>
        <taxon>Basidiomycota</taxon>
        <taxon>Agaricomycotina</taxon>
        <taxon>Tremellomycetes</taxon>
        <taxon>Trichosporonales</taxon>
        <taxon>Trichosporonaceae</taxon>
        <taxon>Vanrija</taxon>
    </lineage>
</organism>
<feature type="repeat" description="WD" evidence="3">
    <location>
        <begin position="586"/>
        <end position="625"/>
    </location>
</feature>
<dbReference type="InterPro" id="IPR015943">
    <property type="entry name" value="WD40/YVTN_repeat-like_dom_sf"/>
</dbReference>
<dbReference type="PROSITE" id="PS50082">
    <property type="entry name" value="WD_REPEATS_2"/>
    <property type="match status" value="6"/>
</dbReference>
<keyword evidence="2" id="KW-0677">Repeat</keyword>
<dbReference type="GO" id="GO:0048188">
    <property type="term" value="C:Set1C/COMPASS complex"/>
    <property type="evidence" value="ECO:0007669"/>
    <property type="project" value="TreeGrafter"/>
</dbReference>
<dbReference type="CDD" id="cd00200">
    <property type="entry name" value="WD40"/>
    <property type="match status" value="1"/>
</dbReference>